<reference evidence="3" key="1">
    <citation type="submission" date="2016-06" db="EMBL/GenBank/DDBJ databases">
        <authorList>
            <person name="Varghese N."/>
            <person name="Submissions Spin"/>
        </authorList>
    </citation>
    <scope>NUCLEOTIDE SEQUENCE [LARGE SCALE GENOMIC DNA]</scope>
    <source>
        <strain evidence="3">DSM 43816</strain>
    </source>
</reference>
<gene>
    <name evidence="2" type="ORF">GA0070618_5441</name>
</gene>
<organism evidence="2 3">
    <name type="scientific">Micromonospora echinospora</name>
    <name type="common">Micromonospora purpurea</name>
    <dbReference type="NCBI Taxonomy" id="1877"/>
    <lineage>
        <taxon>Bacteria</taxon>
        <taxon>Bacillati</taxon>
        <taxon>Actinomycetota</taxon>
        <taxon>Actinomycetes</taxon>
        <taxon>Micromonosporales</taxon>
        <taxon>Micromonosporaceae</taxon>
        <taxon>Micromonospora</taxon>
    </lineage>
</organism>
<protein>
    <submittedName>
        <fullName evidence="2">Uncharacterized protein</fullName>
    </submittedName>
</protein>
<dbReference type="EMBL" id="LT607413">
    <property type="protein sequence ID" value="SCF33783.1"/>
    <property type="molecule type" value="Genomic_DNA"/>
</dbReference>
<sequence>MLVAAPGPAAADHPGCELNDPRPICTGDPEPTEKPPVAVLESQDLVAGGSGEVKPLPLIVESAAFVNGAFTFTVIDQSNNETGFHVYRLSEVGGGRAGTALHLAIRRHGHLGQPRGWVSPA</sequence>
<feature type="region of interest" description="Disordered" evidence="1">
    <location>
        <begin position="1"/>
        <end position="34"/>
    </location>
</feature>
<dbReference type="InParanoid" id="A0A1C4ZLA9"/>
<dbReference type="AlphaFoldDB" id="A0A1C4ZLA9"/>
<evidence type="ECO:0000313" key="2">
    <source>
        <dbReference type="EMBL" id="SCF33783.1"/>
    </source>
</evidence>
<evidence type="ECO:0000256" key="1">
    <source>
        <dbReference type="SAM" id="MobiDB-lite"/>
    </source>
</evidence>
<accession>A0A1C4ZLA9</accession>
<proteinExistence type="predicted"/>
<keyword evidence="3" id="KW-1185">Reference proteome</keyword>
<dbReference type="Proteomes" id="UP000198253">
    <property type="component" value="Chromosome I"/>
</dbReference>
<feature type="compositionally biased region" description="Low complexity" evidence="1">
    <location>
        <begin position="1"/>
        <end position="11"/>
    </location>
</feature>
<name>A0A1C4ZLA9_MICEC</name>
<evidence type="ECO:0000313" key="3">
    <source>
        <dbReference type="Proteomes" id="UP000198253"/>
    </source>
</evidence>